<proteinExistence type="predicted"/>
<sequence length="58" mass="6222">MIEMIGKGWKRVGALWRRRSGLGARGQAKTHRQVFGGFSGAVLALAQAGSTAKPERGR</sequence>
<keyword evidence="2" id="KW-1185">Reference proteome</keyword>
<dbReference type="EMBL" id="FRBW01000001">
    <property type="protein sequence ID" value="SHL64310.1"/>
    <property type="molecule type" value="Genomic_DNA"/>
</dbReference>
<dbReference type="STRING" id="735517.SAMN05444272_1114"/>
<gene>
    <name evidence="1" type="ORF">SAMN05444272_1114</name>
</gene>
<organism evidence="1 2">
    <name type="scientific">Roseibium suaedae</name>
    <dbReference type="NCBI Taxonomy" id="735517"/>
    <lineage>
        <taxon>Bacteria</taxon>
        <taxon>Pseudomonadati</taxon>
        <taxon>Pseudomonadota</taxon>
        <taxon>Alphaproteobacteria</taxon>
        <taxon>Hyphomicrobiales</taxon>
        <taxon>Stappiaceae</taxon>
        <taxon>Roseibium</taxon>
    </lineage>
</organism>
<evidence type="ECO:0000313" key="1">
    <source>
        <dbReference type="EMBL" id="SHL64310.1"/>
    </source>
</evidence>
<protein>
    <submittedName>
        <fullName evidence="1">Uncharacterized protein</fullName>
    </submittedName>
</protein>
<accession>A0A1M7CAV1</accession>
<name>A0A1M7CAV1_9HYPH</name>
<dbReference type="RefSeq" id="WP_175558001.1">
    <property type="nucleotide sequence ID" value="NZ_FRBW01000001.1"/>
</dbReference>
<dbReference type="AlphaFoldDB" id="A0A1M7CAV1"/>
<reference evidence="1 2" key="1">
    <citation type="submission" date="2016-11" db="EMBL/GenBank/DDBJ databases">
        <authorList>
            <person name="Jaros S."/>
            <person name="Januszkiewicz K."/>
            <person name="Wedrychowicz H."/>
        </authorList>
    </citation>
    <scope>NUCLEOTIDE SEQUENCE [LARGE SCALE GENOMIC DNA]</scope>
    <source>
        <strain evidence="1 2">DSM 22153</strain>
    </source>
</reference>
<evidence type="ECO:0000313" key="2">
    <source>
        <dbReference type="Proteomes" id="UP000186002"/>
    </source>
</evidence>
<dbReference type="Proteomes" id="UP000186002">
    <property type="component" value="Unassembled WGS sequence"/>
</dbReference>